<proteinExistence type="inferred from homology"/>
<dbReference type="InterPro" id="IPR057135">
    <property type="entry name" value="At4g27190-like_LRR"/>
</dbReference>
<dbReference type="GO" id="GO:0005524">
    <property type="term" value="F:ATP binding"/>
    <property type="evidence" value="ECO:0007669"/>
    <property type="project" value="UniProtKB-KW"/>
</dbReference>
<dbReference type="PANTHER" id="PTHR33463:SF81">
    <property type="entry name" value="DISEASE RESISTANCE PROTEIN RPS2-LIKE"/>
    <property type="match status" value="1"/>
</dbReference>
<sequence>MNGIRNIQNALSAAGDTAAEMVTKVAWKLATETTTGTFRKFTDLEEIRDELNQQWTLLCALRDKTELEVQICREKVTTSSYDSWMKAVSVVDADVDVLLTEYREIQPPNQFWRRPDLSSKMEKTTLAIKRLIEQAKHMVFQVDKPPERVLKVLDAPCIAGYRTLQGALEEVLGLVQNSKITAIGVHGLKGVGKTAIIQNLNNHEKVAKLFDIVIFVSVSGDHDKTPIEVQQIIARRLKVDKINNDTEEIARKIEKELKNKKYLLILDGVVDSINLTQLGIPNDDSYSKVVLTAQHKQVCKSNGAKRLVKVDQLSPDDAWQMFRDIVGPIIDQPGITEVAWSVCDECSRLPLLIHKIARSFKLKESVECWRAGLQYLKEGWPDYESEGENELYSFLKFCYDELKDEKNKKCFLYTSLYPADSEVCCDYLVECLAAQDLLGDINDTKKYQNARDRGYAILEHLTNVSLLDQRKEKMYVRMNSCMKQLASYISSKHPQHSSYVQTKEELERSEPSKSWQNARWVSLIDSNLETLPIDRECSMLETLLLQKNPKLSEIPPTFFEKCEKKLLVLDLYDTGFKSLPSSVLKLTRLRGLYLNDCKHLKLSNCPLESLKRLEFLDIRGTKVSFLSFDIGYLTNLRCLRIPYFKSEDEAANADYGSLSRLQKLEELIIEVVSYKEWCNDAANVMEQFVSLENLTNLEFSFPTSNILENFLRRTSGKKFRSFRFFVGCENSKHPAILECFEFKIPKYLRYDNSESKDTLAIGAIPPQVDALELVNCNHIRDLSILGTESLKSICGILIEKCNEIHTILPGIVNGTRAEGILPKLQQLHLINLPKLNCVFGGPLHEESLSKLKVLTLKDCSSLKYIFGDGAIQHLSELHSLEVQNCSNFEELFAAANSGNAVLPKLQVLVLTKLPKLRSVRSDQALLWSSLEVLKIYRCSNLRSLPLSKEEATNLRSIEGEQEWWDQLQRTDREHFQRIFAASSEY</sequence>
<feature type="domain" description="Disease resistance protein At4g27190-like leucine-rich repeats" evidence="7">
    <location>
        <begin position="844"/>
        <end position="944"/>
    </location>
</feature>
<evidence type="ECO:0000259" key="7">
    <source>
        <dbReference type="Pfam" id="PF23247"/>
    </source>
</evidence>
<dbReference type="InterPro" id="IPR042197">
    <property type="entry name" value="Apaf_helical"/>
</dbReference>
<dbReference type="AlphaFoldDB" id="A0AAE1IQM2"/>
<evidence type="ECO:0000259" key="6">
    <source>
        <dbReference type="Pfam" id="PF00931"/>
    </source>
</evidence>
<evidence type="ECO:0000256" key="1">
    <source>
        <dbReference type="ARBA" id="ARBA00008894"/>
    </source>
</evidence>
<dbReference type="EMBL" id="JAWXYG010000014">
    <property type="protein sequence ID" value="KAK4254477.1"/>
    <property type="molecule type" value="Genomic_DNA"/>
</dbReference>
<dbReference type="PANTHER" id="PTHR33463">
    <property type="entry name" value="NB-ARC DOMAIN-CONTAINING PROTEIN-RELATED"/>
    <property type="match status" value="1"/>
</dbReference>
<dbReference type="Gene3D" id="3.40.50.300">
    <property type="entry name" value="P-loop containing nucleotide triphosphate hydrolases"/>
    <property type="match status" value="1"/>
</dbReference>
<evidence type="ECO:0000256" key="4">
    <source>
        <dbReference type="ARBA" id="ARBA00022821"/>
    </source>
</evidence>
<evidence type="ECO:0000259" key="8">
    <source>
        <dbReference type="Pfam" id="PF23598"/>
    </source>
</evidence>
<dbReference type="InterPro" id="IPR032675">
    <property type="entry name" value="LRR_dom_sf"/>
</dbReference>
<dbReference type="InterPro" id="IPR002182">
    <property type="entry name" value="NB-ARC"/>
</dbReference>
<reference evidence="9" key="1">
    <citation type="submission" date="2023-10" db="EMBL/GenBank/DDBJ databases">
        <title>Chromosome-level genome of the transformable northern wattle, Acacia crassicarpa.</title>
        <authorList>
            <person name="Massaro I."/>
            <person name="Sinha N.R."/>
            <person name="Poethig S."/>
            <person name="Leichty A.R."/>
        </authorList>
    </citation>
    <scope>NUCLEOTIDE SEQUENCE</scope>
    <source>
        <strain evidence="9">Acra3RX</strain>
        <tissue evidence="9">Leaf</tissue>
    </source>
</reference>
<keyword evidence="5" id="KW-0067">ATP-binding</keyword>
<dbReference type="Pfam" id="PF00931">
    <property type="entry name" value="NB-ARC"/>
    <property type="match status" value="1"/>
</dbReference>
<gene>
    <name evidence="9" type="ORF">QN277_009855</name>
</gene>
<evidence type="ECO:0008006" key="11">
    <source>
        <dbReference type="Google" id="ProtNLM"/>
    </source>
</evidence>
<dbReference type="InterPro" id="IPR050905">
    <property type="entry name" value="Plant_NBS-LRR"/>
</dbReference>
<feature type="domain" description="NB-ARC" evidence="6">
    <location>
        <begin position="171"/>
        <end position="327"/>
    </location>
</feature>
<feature type="domain" description="Disease resistance R13L4/SHOC-2-like LRR" evidence="8">
    <location>
        <begin position="565"/>
        <end position="699"/>
    </location>
</feature>
<accession>A0AAE1IQM2</accession>
<organism evidence="9 10">
    <name type="scientific">Acacia crassicarpa</name>
    <name type="common">northern wattle</name>
    <dbReference type="NCBI Taxonomy" id="499986"/>
    <lineage>
        <taxon>Eukaryota</taxon>
        <taxon>Viridiplantae</taxon>
        <taxon>Streptophyta</taxon>
        <taxon>Embryophyta</taxon>
        <taxon>Tracheophyta</taxon>
        <taxon>Spermatophyta</taxon>
        <taxon>Magnoliopsida</taxon>
        <taxon>eudicotyledons</taxon>
        <taxon>Gunneridae</taxon>
        <taxon>Pentapetalae</taxon>
        <taxon>rosids</taxon>
        <taxon>fabids</taxon>
        <taxon>Fabales</taxon>
        <taxon>Fabaceae</taxon>
        <taxon>Caesalpinioideae</taxon>
        <taxon>mimosoid clade</taxon>
        <taxon>Acacieae</taxon>
        <taxon>Acacia</taxon>
    </lineage>
</organism>
<evidence type="ECO:0000313" key="10">
    <source>
        <dbReference type="Proteomes" id="UP001293593"/>
    </source>
</evidence>
<comment type="similarity">
    <text evidence="1">Belongs to the disease resistance NB-LRR family.</text>
</comment>
<dbReference type="GO" id="GO:0043531">
    <property type="term" value="F:ADP binding"/>
    <property type="evidence" value="ECO:0007669"/>
    <property type="project" value="InterPro"/>
</dbReference>
<comment type="caution">
    <text evidence="9">The sequence shown here is derived from an EMBL/GenBank/DDBJ whole genome shotgun (WGS) entry which is preliminary data.</text>
</comment>
<dbReference type="PRINTS" id="PR00364">
    <property type="entry name" value="DISEASERSIST"/>
</dbReference>
<protein>
    <recommendedName>
        <fullName evidence="11">NB-ARC domain-containing protein</fullName>
    </recommendedName>
</protein>
<keyword evidence="2" id="KW-0677">Repeat</keyword>
<dbReference type="SUPFAM" id="SSF52058">
    <property type="entry name" value="L domain-like"/>
    <property type="match status" value="1"/>
</dbReference>
<evidence type="ECO:0000256" key="2">
    <source>
        <dbReference type="ARBA" id="ARBA00022737"/>
    </source>
</evidence>
<dbReference type="SUPFAM" id="SSF52540">
    <property type="entry name" value="P-loop containing nucleoside triphosphate hydrolases"/>
    <property type="match status" value="1"/>
</dbReference>
<evidence type="ECO:0000256" key="5">
    <source>
        <dbReference type="ARBA" id="ARBA00022840"/>
    </source>
</evidence>
<dbReference type="Pfam" id="PF23247">
    <property type="entry name" value="LRR_RPS2"/>
    <property type="match status" value="1"/>
</dbReference>
<dbReference type="GO" id="GO:0006952">
    <property type="term" value="P:defense response"/>
    <property type="evidence" value="ECO:0007669"/>
    <property type="project" value="UniProtKB-KW"/>
</dbReference>
<dbReference type="InterPro" id="IPR027417">
    <property type="entry name" value="P-loop_NTPase"/>
</dbReference>
<keyword evidence="3" id="KW-0547">Nucleotide-binding</keyword>
<evidence type="ECO:0000256" key="3">
    <source>
        <dbReference type="ARBA" id="ARBA00022741"/>
    </source>
</evidence>
<name>A0AAE1IQM2_9FABA</name>
<dbReference type="Gene3D" id="1.10.8.430">
    <property type="entry name" value="Helical domain of apoptotic protease-activating factors"/>
    <property type="match status" value="1"/>
</dbReference>
<dbReference type="Gene3D" id="3.80.10.10">
    <property type="entry name" value="Ribonuclease Inhibitor"/>
    <property type="match status" value="2"/>
</dbReference>
<dbReference type="Pfam" id="PF23598">
    <property type="entry name" value="LRR_14"/>
    <property type="match status" value="1"/>
</dbReference>
<dbReference type="InterPro" id="IPR055414">
    <property type="entry name" value="LRR_R13L4/SHOC2-like"/>
</dbReference>
<keyword evidence="10" id="KW-1185">Reference proteome</keyword>
<dbReference type="Proteomes" id="UP001293593">
    <property type="component" value="Unassembled WGS sequence"/>
</dbReference>
<keyword evidence="4" id="KW-0611">Plant defense</keyword>
<evidence type="ECO:0000313" key="9">
    <source>
        <dbReference type="EMBL" id="KAK4254477.1"/>
    </source>
</evidence>